<evidence type="ECO:0000256" key="2">
    <source>
        <dbReference type="PROSITE-ProRule" id="PRU00169"/>
    </source>
</evidence>
<evidence type="ECO:0000256" key="1">
    <source>
        <dbReference type="ARBA" id="ARBA00022553"/>
    </source>
</evidence>
<dbReference type="SMART" id="SM00448">
    <property type="entry name" value="REC"/>
    <property type="match status" value="2"/>
</dbReference>
<feature type="modified residue" description="4-aspartylphosphate" evidence="2">
    <location>
        <position position="199"/>
    </location>
</feature>
<dbReference type="InterPro" id="IPR011006">
    <property type="entry name" value="CheY-like_superfamily"/>
</dbReference>
<dbReference type="EMBL" id="JBHSHD010000005">
    <property type="protein sequence ID" value="MFC4819812.1"/>
    <property type="molecule type" value="Genomic_DNA"/>
</dbReference>
<keyword evidence="1 2" id="KW-0597">Phosphoprotein</keyword>
<dbReference type="Proteomes" id="UP001595886">
    <property type="component" value="Unassembled WGS sequence"/>
</dbReference>
<comment type="caution">
    <text evidence="4">The sequence shown here is derived from an EMBL/GenBank/DDBJ whole genome shotgun (WGS) entry which is preliminary data.</text>
</comment>
<dbReference type="PANTHER" id="PTHR44591">
    <property type="entry name" value="STRESS RESPONSE REGULATOR PROTEIN 1"/>
    <property type="match status" value="1"/>
</dbReference>
<accession>A0ABV9QS06</accession>
<dbReference type="CDD" id="cd00156">
    <property type="entry name" value="REC"/>
    <property type="match status" value="2"/>
</dbReference>
<dbReference type="PANTHER" id="PTHR44591:SF21">
    <property type="entry name" value="TWO-COMPONENT RESPONSE REGULATOR"/>
    <property type="match status" value="1"/>
</dbReference>
<dbReference type="RefSeq" id="WP_380019606.1">
    <property type="nucleotide sequence ID" value="NZ_JBHSHD010000005.1"/>
</dbReference>
<keyword evidence="5" id="KW-1185">Reference proteome</keyword>
<dbReference type="InterPro" id="IPR001789">
    <property type="entry name" value="Sig_transdc_resp-reg_receiver"/>
</dbReference>
<evidence type="ECO:0000313" key="4">
    <source>
        <dbReference type="EMBL" id="MFC4819812.1"/>
    </source>
</evidence>
<reference evidence="5" key="1">
    <citation type="journal article" date="2019" name="Int. J. Syst. Evol. Microbiol.">
        <title>The Global Catalogue of Microorganisms (GCM) 10K type strain sequencing project: providing services to taxonomists for standard genome sequencing and annotation.</title>
        <authorList>
            <consortium name="The Broad Institute Genomics Platform"/>
            <consortium name="The Broad Institute Genome Sequencing Center for Infectious Disease"/>
            <person name="Wu L."/>
            <person name="Ma J."/>
        </authorList>
    </citation>
    <scope>NUCLEOTIDE SEQUENCE [LARGE SCALE GENOMIC DNA]</scope>
    <source>
        <strain evidence="5">CCUG 30340</strain>
    </source>
</reference>
<sequence length="283" mass="30633">MSEAVRLTRHIGSDAPRVLVVDGSRVMRQLIERVLKAQLPNAVVLGCGSGEEARRTLGEGVVDLVTTALRLPDMDGLELARHVRASATQAYIPIVVVSGDVQERLVARRLSDDVTDYFDKSLGFDALAAFIHGYVSPATTVEGEVLYVEDSRVVALATTRMLQKSGFTVAHVLSVEAALERLEAARDTGAAPPDLVLTDVNLKGELTGGDLLERIRTGFGYSKGELPVLVMTGDDNPANQAALLRAGANDLVHKPIEERLLVTKLQFQLRVSRHLRRRTGVPA</sequence>
<proteinExistence type="predicted"/>
<feature type="domain" description="Response regulatory" evidence="3">
    <location>
        <begin position="144"/>
        <end position="269"/>
    </location>
</feature>
<evidence type="ECO:0000313" key="5">
    <source>
        <dbReference type="Proteomes" id="UP001595886"/>
    </source>
</evidence>
<dbReference type="PROSITE" id="PS50110">
    <property type="entry name" value="RESPONSE_REGULATORY"/>
    <property type="match status" value="2"/>
</dbReference>
<dbReference type="Gene3D" id="3.40.50.2300">
    <property type="match status" value="2"/>
</dbReference>
<dbReference type="InterPro" id="IPR050595">
    <property type="entry name" value="Bact_response_regulator"/>
</dbReference>
<comment type="caution">
    <text evidence="2">Lacks conserved residue(s) required for the propagation of feature annotation.</text>
</comment>
<organism evidence="4 5">
    <name type="scientific">Dokdonella ginsengisoli</name>
    <dbReference type="NCBI Taxonomy" id="363846"/>
    <lineage>
        <taxon>Bacteria</taxon>
        <taxon>Pseudomonadati</taxon>
        <taxon>Pseudomonadota</taxon>
        <taxon>Gammaproteobacteria</taxon>
        <taxon>Lysobacterales</taxon>
        <taxon>Rhodanobacteraceae</taxon>
        <taxon>Dokdonella</taxon>
    </lineage>
</organism>
<name>A0ABV9QS06_9GAMM</name>
<evidence type="ECO:0000259" key="3">
    <source>
        <dbReference type="PROSITE" id="PS50110"/>
    </source>
</evidence>
<protein>
    <submittedName>
        <fullName evidence="4">Response regulator</fullName>
    </submittedName>
</protein>
<dbReference type="SUPFAM" id="SSF52172">
    <property type="entry name" value="CheY-like"/>
    <property type="match status" value="2"/>
</dbReference>
<gene>
    <name evidence="4" type="ORF">ACFO6Q_05730</name>
</gene>
<feature type="domain" description="Response regulatory" evidence="3">
    <location>
        <begin position="17"/>
        <end position="135"/>
    </location>
</feature>
<dbReference type="Pfam" id="PF00072">
    <property type="entry name" value="Response_reg"/>
    <property type="match status" value="2"/>
</dbReference>